<accession>A0A839QMU5</accession>
<evidence type="ECO:0000313" key="1">
    <source>
        <dbReference type="EMBL" id="MBB2993471.1"/>
    </source>
</evidence>
<proteinExistence type="predicted"/>
<comment type="caution">
    <text evidence="1">The sequence shown here is derived from an EMBL/GenBank/DDBJ whole genome shotgun (WGS) entry which is preliminary data.</text>
</comment>
<dbReference type="Proteomes" id="UP000550501">
    <property type="component" value="Unassembled WGS sequence"/>
</dbReference>
<keyword evidence="2" id="KW-1185">Reference proteome</keyword>
<dbReference type="AlphaFoldDB" id="A0A839QMU5"/>
<protein>
    <submittedName>
        <fullName evidence="1">Uncharacterized protein</fullName>
    </submittedName>
</protein>
<name>A0A839QMU5_MYCIR</name>
<reference evidence="1 2" key="1">
    <citation type="submission" date="2020-08" db="EMBL/GenBank/DDBJ databases">
        <title>The Agave Microbiome: Exploring the role of microbial communities in plant adaptations to desert environments.</title>
        <authorList>
            <person name="Partida-Martinez L.P."/>
        </authorList>
    </citation>
    <scope>NUCLEOTIDE SEQUENCE [LARGE SCALE GENOMIC DNA]</scope>
    <source>
        <strain evidence="1 2">AT2.18</strain>
    </source>
</reference>
<gene>
    <name evidence="1" type="ORF">FHR72_004981</name>
</gene>
<sequence length="65" mass="7128">MDVLKIALLVFLAVAVLTLMVVFVRNVVAKGFPARQSSDHFDQIYFGAGPATPLPDWAKDQDPRA</sequence>
<dbReference type="EMBL" id="JACHVU010000018">
    <property type="protein sequence ID" value="MBB2993471.1"/>
    <property type="molecule type" value="Genomic_DNA"/>
</dbReference>
<evidence type="ECO:0000313" key="2">
    <source>
        <dbReference type="Proteomes" id="UP000550501"/>
    </source>
</evidence>
<organism evidence="1 2">
    <name type="scientific">Mycolicibacterium iranicum</name>
    <name type="common">Mycobacterium iranicum</name>
    <dbReference type="NCBI Taxonomy" id="912594"/>
    <lineage>
        <taxon>Bacteria</taxon>
        <taxon>Bacillati</taxon>
        <taxon>Actinomycetota</taxon>
        <taxon>Actinomycetes</taxon>
        <taxon>Mycobacteriales</taxon>
        <taxon>Mycobacteriaceae</taxon>
        <taxon>Mycolicibacterium</taxon>
    </lineage>
</organism>
<dbReference type="RefSeq" id="WP_183473625.1">
    <property type="nucleotide sequence ID" value="NZ_JACHVU010000018.1"/>
</dbReference>